<accession>A0A699WUC8</accession>
<dbReference type="InterPro" id="IPR027417">
    <property type="entry name" value="P-loop_NTPase"/>
</dbReference>
<reference evidence="1" key="1">
    <citation type="journal article" date="2019" name="Sci. Rep.">
        <title>Draft genome of Tanacetum cinerariifolium, the natural source of mosquito coil.</title>
        <authorList>
            <person name="Yamashiro T."/>
            <person name="Shiraishi A."/>
            <person name="Satake H."/>
            <person name="Nakayama K."/>
        </authorList>
    </citation>
    <scope>NUCLEOTIDE SEQUENCE</scope>
</reference>
<name>A0A699WUC8_TANCI</name>
<proteinExistence type="predicted"/>
<dbReference type="AlphaFoldDB" id="A0A699WUC8"/>
<dbReference type="InterPro" id="IPR037235">
    <property type="entry name" value="TRCF-like_C_D7"/>
</dbReference>
<comment type="caution">
    <text evidence="1">The sequence shown here is derived from an EMBL/GenBank/DDBJ whole genome shotgun (WGS) entry which is preliminary data.</text>
</comment>
<gene>
    <name evidence="1" type="ORF">Tci_923341</name>
</gene>
<evidence type="ECO:0000313" key="1">
    <source>
        <dbReference type="EMBL" id="GFD51372.1"/>
    </source>
</evidence>
<feature type="non-terminal residue" evidence="1">
    <location>
        <position position="110"/>
    </location>
</feature>
<sequence>MRDLDIRGAGNLLGGEQSGFINDLGYEAYHQVLDEAVQELKETEFRDLFMGEGAGSTSQQRLQQAAGALNSGPKETQIETDLPVLIPNTYVGNVSERLQLYAKLDRAQRP</sequence>
<dbReference type="EMBL" id="BKCJ011769284">
    <property type="protein sequence ID" value="GFD51372.1"/>
    <property type="molecule type" value="Genomic_DNA"/>
</dbReference>
<dbReference type="Gene3D" id="3.40.50.300">
    <property type="entry name" value="P-loop containing nucleotide triphosphate hydrolases"/>
    <property type="match status" value="1"/>
</dbReference>
<dbReference type="Gene3D" id="3.90.1150.50">
    <property type="entry name" value="Transcription-repair-coupling factor, D7 domain"/>
    <property type="match status" value="1"/>
</dbReference>
<protein>
    <recommendedName>
        <fullName evidence="2">Transcription-repair coupling factor</fullName>
    </recommendedName>
</protein>
<evidence type="ECO:0008006" key="2">
    <source>
        <dbReference type="Google" id="ProtNLM"/>
    </source>
</evidence>
<organism evidence="1">
    <name type="scientific">Tanacetum cinerariifolium</name>
    <name type="common">Dalmatian daisy</name>
    <name type="synonym">Chrysanthemum cinerariifolium</name>
    <dbReference type="NCBI Taxonomy" id="118510"/>
    <lineage>
        <taxon>Eukaryota</taxon>
        <taxon>Viridiplantae</taxon>
        <taxon>Streptophyta</taxon>
        <taxon>Embryophyta</taxon>
        <taxon>Tracheophyta</taxon>
        <taxon>Spermatophyta</taxon>
        <taxon>Magnoliopsida</taxon>
        <taxon>eudicotyledons</taxon>
        <taxon>Gunneridae</taxon>
        <taxon>Pentapetalae</taxon>
        <taxon>asterids</taxon>
        <taxon>campanulids</taxon>
        <taxon>Asterales</taxon>
        <taxon>Asteraceae</taxon>
        <taxon>Asteroideae</taxon>
        <taxon>Anthemideae</taxon>
        <taxon>Anthemidinae</taxon>
        <taxon>Tanacetum</taxon>
    </lineage>
</organism>
<dbReference type="SUPFAM" id="SSF143517">
    <property type="entry name" value="TRCF domain-like"/>
    <property type="match status" value="1"/>
</dbReference>